<dbReference type="InterPro" id="IPR018022">
    <property type="entry name" value="IPT"/>
</dbReference>
<dbReference type="Gene3D" id="1.10.20.140">
    <property type="match status" value="1"/>
</dbReference>
<keyword evidence="5 10" id="KW-0819">tRNA processing</keyword>
<organism evidence="14 15">
    <name type="scientific">Enterocloster hominis</name>
    <name type="common">ex Hitch et al. 2024</name>
    <dbReference type="NCBI Taxonomy" id="1917870"/>
    <lineage>
        <taxon>Bacteria</taxon>
        <taxon>Bacillati</taxon>
        <taxon>Bacillota</taxon>
        <taxon>Clostridia</taxon>
        <taxon>Lachnospirales</taxon>
        <taxon>Lachnospiraceae</taxon>
        <taxon>Enterocloster</taxon>
    </lineage>
</organism>
<comment type="subunit">
    <text evidence="10">Monomer.</text>
</comment>
<dbReference type="GO" id="GO:0052381">
    <property type="term" value="F:tRNA dimethylallyltransferase activity"/>
    <property type="evidence" value="ECO:0007669"/>
    <property type="project" value="UniProtKB-EC"/>
</dbReference>
<evidence type="ECO:0000256" key="11">
    <source>
        <dbReference type="RuleBase" id="RU003783"/>
    </source>
</evidence>
<evidence type="ECO:0000256" key="3">
    <source>
        <dbReference type="ARBA" id="ARBA00005842"/>
    </source>
</evidence>
<evidence type="ECO:0000256" key="6">
    <source>
        <dbReference type="ARBA" id="ARBA00022741"/>
    </source>
</evidence>
<comment type="caution">
    <text evidence="14">The sequence shown here is derived from an EMBL/GenBank/DDBJ whole genome shotgun (WGS) entry which is preliminary data.</text>
</comment>
<evidence type="ECO:0000256" key="4">
    <source>
        <dbReference type="ARBA" id="ARBA00022679"/>
    </source>
</evidence>
<evidence type="ECO:0000256" key="13">
    <source>
        <dbReference type="RuleBase" id="RU003785"/>
    </source>
</evidence>
<comment type="caution">
    <text evidence="10">Lacks conserved residue(s) required for the propagation of feature annotation.</text>
</comment>
<evidence type="ECO:0000256" key="1">
    <source>
        <dbReference type="ARBA" id="ARBA00001946"/>
    </source>
</evidence>
<evidence type="ECO:0000256" key="8">
    <source>
        <dbReference type="ARBA" id="ARBA00022842"/>
    </source>
</evidence>
<evidence type="ECO:0000256" key="5">
    <source>
        <dbReference type="ARBA" id="ARBA00022694"/>
    </source>
</evidence>
<dbReference type="Pfam" id="PF01715">
    <property type="entry name" value="IPPT"/>
    <property type="match status" value="1"/>
</dbReference>
<feature type="site" description="Interaction with substrate tRNA" evidence="10">
    <location>
        <position position="124"/>
    </location>
</feature>
<evidence type="ECO:0000256" key="7">
    <source>
        <dbReference type="ARBA" id="ARBA00022840"/>
    </source>
</evidence>
<evidence type="ECO:0000256" key="12">
    <source>
        <dbReference type="RuleBase" id="RU003784"/>
    </source>
</evidence>
<comment type="similarity">
    <text evidence="3 10 13">Belongs to the IPP transferase family.</text>
</comment>
<dbReference type="Proteomes" id="UP001454086">
    <property type="component" value="Unassembled WGS sequence"/>
</dbReference>
<keyword evidence="15" id="KW-1185">Reference proteome</keyword>
<gene>
    <name evidence="10 14" type="primary">miaA</name>
    <name evidence="14" type="ORF">WMQ36_10710</name>
</gene>
<sequence>MKQPLIVLTGPTAVGKTSLSIKLAKAIGGEIISADSMQVYRHMDIGSAKITAHEMEGVPHHLIDVLEPDQDFNVVTFQHMAKEALEEIYSHHRIPIIAGGTGFYIQALLYDIDFKENDDESLVRRELEELAAREGEAAPAVLHAMLEEIDPESAARIHANNVKRVIRAIEYYRLTGERISVHNQEERVKESPYNFLYYVVNTQRPVLYGRIDRRVDQMMENGLVEEVQALKAMGCHRGQTSMQGLGYKEILDYLDGRCTLDEAVYILKRDTRHFAKRQLTWFKRERDVRWLNLPDFGNDAALVVERIIEDCVGAGIVLQ</sequence>
<proteinExistence type="inferred from homology"/>
<feature type="binding site" evidence="10">
    <location>
        <begin position="12"/>
        <end position="17"/>
    </location>
    <ligand>
        <name>substrate</name>
    </ligand>
</feature>
<comment type="cofactor">
    <cofactor evidence="1 10">
        <name>Mg(2+)</name>
        <dbReference type="ChEBI" id="CHEBI:18420"/>
    </cofactor>
</comment>
<feature type="site" description="Interaction with substrate tRNA" evidence="10">
    <location>
        <position position="101"/>
    </location>
</feature>
<keyword evidence="7 10" id="KW-0067">ATP-binding</keyword>
<dbReference type="Gene3D" id="3.40.50.300">
    <property type="entry name" value="P-loop containing nucleotide triphosphate hydrolases"/>
    <property type="match status" value="1"/>
</dbReference>
<dbReference type="HAMAP" id="MF_00185">
    <property type="entry name" value="IPP_trans"/>
    <property type="match status" value="1"/>
</dbReference>
<dbReference type="SUPFAM" id="SSF52540">
    <property type="entry name" value="P-loop containing nucleoside triphosphate hydrolases"/>
    <property type="match status" value="2"/>
</dbReference>
<keyword evidence="4 10" id="KW-0808">Transferase</keyword>
<evidence type="ECO:0000256" key="10">
    <source>
        <dbReference type="HAMAP-Rule" id="MF_00185"/>
    </source>
</evidence>
<evidence type="ECO:0000256" key="2">
    <source>
        <dbReference type="ARBA" id="ARBA00003213"/>
    </source>
</evidence>
<name>A0ABV1D637_9FIRM</name>
<comment type="catalytic activity">
    <reaction evidence="9 10 11">
        <text>adenosine(37) in tRNA + dimethylallyl diphosphate = N(6)-dimethylallyladenosine(37) in tRNA + diphosphate</text>
        <dbReference type="Rhea" id="RHEA:26482"/>
        <dbReference type="Rhea" id="RHEA-COMP:10162"/>
        <dbReference type="Rhea" id="RHEA-COMP:10375"/>
        <dbReference type="ChEBI" id="CHEBI:33019"/>
        <dbReference type="ChEBI" id="CHEBI:57623"/>
        <dbReference type="ChEBI" id="CHEBI:74411"/>
        <dbReference type="ChEBI" id="CHEBI:74415"/>
        <dbReference type="EC" id="2.5.1.75"/>
    </reaction>
</comment>
<dbReference type="EC" id="2.5.1.75" evidence="10"/>
<dbReference type="PANTHER" id="PTHR11088:SF60">
    <property type="entry name" value="TRNA DIMETHYLALLYLTRANSFERASE"/>
    <property type="match status" value="1"/>
</dbReference>
<reference evidence="14 15" key="1">
    <citation type="submission" date="2024-03" db="EMBL/GenBank/DDBJ databases">
        <title>Human intestinal bacterial collection.</title>
        <authorList>
            <person name="Pauvert C."/>
            <person name="Hitch T.C.A."/>
            <person name="Clavel T."/>
        </authorList>
    </citation>
    <scope>NUCLEOTIDE SEQUENCE [LARGE SCALE GENOMIC DNA]</scope>
    <source>
        <strain evidence="14 15">CLA-SR-H021</strain>
    </source>
</reference>
<dbReference type="EMBL" id="JBBMFM010000032">
    <property type="protein sequence ID" value="MEQ2425445.1"/>
    <property type="molecule type" value="Genomic_DNA"/>
</dbReference>
<evidence type="ECO:0000313" key="14">
    <source>
        <dbReference type="EMBL" id="MEQ2425445.1"/>
    </source>
</evidence>
<dbReference type="NCBIfam" id="TIGR00174">
    <property type="entry name" value="miaA"/>
    <property type="match status" value="1"/>
</dbReference>
<keyword evidence="8 10" id="KW-0460">Magnesium</keyword>
<accession>A0ABV1D637</accession>
<dbReference type="PANTHER" id="PTHR11088">
    <property type="entry name" value="TRNA DIMETHYLALLYLTRANSFERASE"/>
    <property type="match status" value="1"/>
</dbReference>
<feature type="binding site" evidence="10">
    <location>
        <begin position="10"/>
        <end position="17"/>
    </location>
    <ligand>
        <name>ATP</name>
        <dbReference type="ChEBI" id="CHEBI:30616"/>
    </ligand>
</feature>
<comment type="function">
    <text evidence="2 10 12">Catalyzes the transfer of a dimethylallyl group onto the adenine at position 37 in tRNAs that read codons beginning with uridine, leading to the formation of N6-(dimethylallyl)adenosine (i(6)A).</text>
</comment>
<evidence type="ECO:0000313" key="15">
    <source>
        <dbReference type="Proteomes" id="UP001454086"/>
    </source>
</evidence>
<evidence type="ECO:0000256" key="9">
    <source>
        <dbReference type="ARBA" id="ARBA00049563"/>
    </source>
</evidence>
<dbReference type="RefSeq" id="WP_008725899.1">
    <property type="nucleotide sequence ID" value="NZ_JBBMFM010000032.1"/>
</dbReference>
<dbReference type="InterPro" id="IPR039657">
    <property type="entry name" value="Dimethylallyltransferase"/>
</dbReference>
<keyword evidence="6 10" id="KW-0547">Nucleotide-binding</keyword>
<protein>
    <recommendedName>
        <fullName evidence="10">tRNA dimethylallyltransferase</fullName>
        <ecNumber evidence="10">2.5.1.75</ecNumber>
    </recommendedName>
    <alternativeName>
        <fullName evidence="10">Dimethylallyl diphosphate:tRNA dimethylallyltransferase</fullName>
        <shortName evidence="10">DMAPP:tRNA dimethylallyltransferase</shortName>
        <shortName evidence="10">DMATase</shortName>
    </alternativeName>
    <alternativeName>
        <fullName evidence="10">Isopentenyl-diphosphate:tRNA isopentenyltransferase</fullName>
        <shortName evidence="10">IPP transferase</shortName>
        <shortName evidence="10">IPPT</shortName>
        <shortName evidence="10">IPTase</shortName>
    </alternativeName>
</protein>
<feature type="region of interest" description="Interaction with substrate tRNA" evidence="10">
    <location>
        <begin position="35"/>
        <end position="38"/>
    </location>
</feature>
<dbReference type="InterPro" id="IPR027417">
    <property type="entry name" value="P-loop_NTPase"/>
</dbReference>